<dbReference type="OrthoDB" id="5365701at2759"/>
<dbReference type="PANTHER" id="PTHR23406">
    <property type="entry name" value="MALIC ENZYME-RELATED"/>
    <property type="match status" value="1"/>
</dbReference>
<dbReference type="InterPro" id="IPR012302">
    <property type="entry name" value="Malic_NAD-bd"/>
</dbReference>
<reference evidence="5 6" key="1">
    <citation type="journal article" date="2009" name="Science">
        <title>Green evolution and dynamic adaptations revealed by genomes of the marine picoeukaryotes Micromonas.</title>
        <authorList>
            <person name="Worden A.Z."/>
            <person name="Lee J.H."/>
            <person name="Mock T."/>
            <person name="Rouze P."/>
            <person name="Simmons M.P."/>
            <person name="Aerts A.L."/>
            <person name="Allen A.E."/>
            <person name="Cuvelier M.L."/>
            <person name="Derelle E."/>
            <person name="Everett M.V."/>
            <person name="Foulon E."/>
            <person name="Grimwood J."/>
            <person name="Gundlach H."/>
            <person name="Henrissat B."/>
            <person name="Napoli C."/>
            <person name="McDonald S.M."/>
            <person name="Parker M.S."/>
            <person name="Rombauts S."/>
            <person name="Salamov A."/>
            <person name="Von Dassow P."/>
            <person name="Badger J.H."/>
            <person name="Coutinho P.M."/>
            <person name="Demir E."/>
            <person name="Dubchak I."/>
            <person name="Gentemann C."/>
            <person name="Eikrem W."/>
            <person name="Gready J.E."/>
            <person name="John U."/>
            <person name="Lanier W."/>
            <person name="Lindquist E.A."/>
            <person name="Lucas S."/>
            <person name="Mayer K.F."/>
            <person name="Moreau H."/>
            <person name="Not F."/>
            <person name="Otillar R."/>
            <person name="Panaud O."/>
            <person name="Pangilinan J."/>
            <person name="Paulsen I."/>
            <person name="Piegu B."/>
            <person name="Poliakov A."/>
            <person name="Robbens S."/>
            <person name="Schmutz J."/>
            <person name="Toulza E."/>
            <person name="Wyss T."/>
            <person name="Zelensky A."/>
            <person name="Zhou K."/>
            <person name="Armbrust E.V."/>
            <person name="Bhattacharya D."/>
            <person name="Goodenough U.W."/>
            <person name="Van de Peer Y."/>
            <person name="Grigoriev I.V."/>
        </authorList>
    </citation>
    <scope>NUCLEOTIDE SEQUENCE [LARGE SCALE GENOMIC DNA]</scope>
    <source>
        <strain evidence="6">RCC299 / NOUM17</strain>
    </source>
</reference>
<feature type="region of interest" description="Disordered" evidence="2">
    <location>
        <begin position="1"/>
        <end position="57"/>
    </location>
</feature>
<dbReference type="PRINTS" id="PR00072">
    <property type="entry name" value="MALOXRDTASE"/>
</dbReference>
<dbReference type="OMA" id="MVYAACG"/>
<dbReference type="GeneID" id="8247606"/>
<dbReference type="SUPFAM" id="SSF51735">
    <property type="entry name" value="NAD(P)-binding Rossmann-fold domains"/>
    <property type="match status" value="1"/>
</dbReference>
<organism evidence="5 6">
    <name type="scientific">Micromonas commoda (strain RCC299 / NOUM17 / CCMP2709)</name>
    <name type="common">Picoplanktonic green alga</name>
    <dbReference type="NCBI Taxonomy" id="296587"/>
    <lineage>
        <taxon>Eukaryota</taxon>
        <taxon>Viridiplantae</taxon>
        <taxon>Chlorophyta</taxon>
        <taxon>Mamiellophyceae</taxon>
        <taxon>Mamiellales</taxon>
        <taxon>Mamiellaceae</taxon>
        <taxon>Micromonas</taxon>
    </lineage>
</organism>
<dbReference type="Proteomes" id="UP000002009">
    <property type="component" value="Chromosome 11"/>
</dbReference>
<evidence type="ECO:0000256" key="2">
    <source>
        <dbReference type="SAM" id="MobiDB-lite"/>
    </source>
</evidence>
<dbReference type="InterPro" id="IPR046346">
    <property type="entry name" value="Aminoacid_DH-like_N_sf"/>
</dbReference>
<dbReference type="InterPro" id="IPR001891">
    <property type="entry name" value="Malic_OxRdtase"/>
</dbReference>
<keyword evidence="6" id="KW-1185">Reference proteome</keyword>
<evidence type="ECO:0000259" key="3">
    <source>
        <dbReference type="SMART" id="SM00919"/>
    </source>
</evidence>
<dbReference type="eggNOG" id="KOG1257">
    <property type="taxonomic scope" value="Eukaryota"/>
</dbReference>
<dbReference type="GO" id="GO:0004473">
    <property type="term" value="F:malate dehydrogenase (decarboxylating) (NADP+) activity"/>
    <property type="evidence" value="ECO:0007669"/>
    <property type="project" value="TreeGrafter"/>
</dbReference>
<evidence type="ECO:0000313" key="5">
    <source>
        <dbReference type="EMBL" id="ACO66442.1"/>
    </source>
</evidence>
<comment type="similarity">
    <text evidence="1">Belongs to the malic enzymes family.</text>
</comment>
<dbReference type="KEGG" id="mis:MICPUN_62430"/>
<evidence type="ECO:0000259" key="4">
    <source>
        <dbReference type="SMART" id="SM01274"/>
    </source>
</evidence>
<evidence type="ECO:0000256" key="1">
    <source>
        <dbReference type="ARBA" id="ARBA00008785"/>
    </source>
</evidence>
<accession>C1EDY1</accession>
<dbReference type="SMART" id="SM00919">
    <property type="entry name" value="Malic_M"/>
    <property type="match status" value="1"/>
</dbReference>
<gene>
    <name evidence="5" type="ORF">MICPUN_62430</name>
</gene>
<dbReference type="GO" id="GO:0051287">
    <property type="term" value="F:NAD binding"/>
    <property type="evidence" value="ECO:0007669"/>
    <property type="project" value="InterPro"/>
</dbReference>
<dbReference type="Pfam" id="PF00390">
    <property type="entry name" value="malic"/>
    <property type="match status" value="1"/>
</dbReference>
<proteinExistence type="inferred from homology"/>
<dbReference type="NCBIfam" id="NF010052">
    <property type="entry name" value="PRK13529.1"/>
    <property type="match status" value="1"/>
</dbReference>
<dbReference type="PANTHER" id="PTHR23406:SF79">
    <property type="entry name" value="MALATE DEHYDROGENASE (OXALOACETATE-DECARBOXYLATING)"/>
    <property type="match status" value="1"/>
</dbReference>
<feature type="domain" description="Malic enzyme N-terminal" evidence="4">
    <location>
        <begin position="211"/>
        <end position="391"/>
    </location>
</feature>
<dbReference type="AlphaFoldDB" id="C1EDY1"/>
<dbReference type="SUPFAM" id="SSF53223">
    <property type="entry name" value="Aminoacid dehydrogenase-like, N-terminal domain"/>
    <property type="match status" value="1"/>
</dbReference>
<protein>
    <submittedName>
        <fullName evidence="5">NADP dependent malic enzyme, chloroplast</fullName>
    </submittedName>
</protein>
<feature type="domain" description="Malic enzyme NAD-binding" evidence="3">
    <location>
        <begin position="402"/>
        <end position="658"/>
    </location>
</feature>
<dbReference type="InParanoid" id="C1EDY1"/>
<dbReference type="STRING" id="296587.C1EDY1"/>
<dbReference type="RefSeq" id="XP_002505184.1">
    <property type="nucleotide sequence ID" value="XM_002505138.1"/>
</dbReference>
<sequence>MTSALTCATASRPVTRAGPRPRSTRADARHPRVVNARARSTSAPGDAIGRDVVPEPASSETIEGIVVDDDRDGSPVRISGNVRASRRGVLGGLGGVGAALGLTSSTSAIVGPGAAEAAAAPASSPAPIAEIAAASSRATSASPASSIVGYANLHDPRVFNGLATPDRTNRSLDGLIPAGEAPPDVEVARAAAALEACDTPMQKYRQLVSLQNTDETTFYALLELKTAELLPVLYTPTVGDACLQFGTLTQRPPGLYVSLENIGNVRALVDNWPANDVRIAVLTDGERILGLGDQGVNGMGISAGKSMVYAACGIKPGWLLPVQVDNGTNNTKLLADPLYVGTRRERVRGEAYDRLLDETVQAIQGRYGARTVIHWEDFAPRNAFRNLQRFRTKGAITYNDDIQGTAAVTVAGILASLRVTKRALREQRVLFFGAGQANIGAAELLVRALTEEGVDESLARSNVFLFDSKGLVVDGRPAEYTISDDKAPFAAKVGTPFTSSLEEAVKSVRPTALVGAAAQPQVFTKRVIESMCAFNPRPVIFALSNPTSKAECTATQAYEWSKGKAVFASGTLFAPVNYKGVRFAPGFANNAFIFPGVALGSLASGASSVTDAMFLAAARSLASQVSEENLAVGAVYPPTSTIREAAVVVGAAVAAAADEGGVAAPGACRGGAIPGRDGGRSVVVPSLDALTGGGNPGDGTCANWEACVRDYLKTCV</sequence>
<dbReference type="Gene3D" id="3.40.50.720">
    <property type="entry name" value="NAD(P)-binding Rossmann-like Domain"/>
    <property type="match status" value="1"/>
</dbReference>
<dbReference type="InterPro" id="IPR036291">
    <property type="entry name" value="NAD(P)-bd_dom_sf"/>
</dbReference>
<dbReference type="EMBL" id="CP001330">
    <property type="protein sequence ID" value="ACO66442.1"/>
    <property type="molecule type" value="Genomic_DNA"/>
</dbReference>
<dbReference type="Pfam" id="PF03949">
    <property type="entry name" value="Malic_M"/>
    <property type="match status" value="1"/>
</dbReference>
<evidence type="ECO:0000313" key="6">
    <source>
        <dbReference type="Proteomes" id="UP000002009"/>
    </source>
</evidence>
<dbReference type="InterPro" id="IPR037062">
    <property type="entry name" value="Malic_N_dom_sf"/>
</dbReference>
<name>C1EDY1_MICCC</name>
<dbReference type="Gene3D" id="3.40.50.10380">
    <property type="entry name" value="Malic enzyme, N-terminal domain"/>
    <property type="match status" value="1"/>
</dbReference>
<dbReference type="SMART" id="SM01274">
    <property type="entry name" value="malic"/>
    <property type="match status" value="1"/>
</dbReference>
<dbReference type="InterPro" id="IPR012301">
    <property type="entry name" value="Malic_N_dom"/>
</dbReference>
<dbReference type="GO" id="GO:0006108">
    <property type="term" value="P:malate metabolic process"/>
    <property type="evidence" value="ECO:0007669"/>
    <property type="project" value="TreeGrafter"/>
</dbReference>